<dbReference type="Pfam" id="PF01613">
    <property type="entry name" value="Flavin_Reduct"/>
    <property type="match status" value="1"/>
</dbReference>
<evidence type="ECO:0000256" key="1">
    <source>
        <dbReference type="ARBA" id="ARBA00008898"/>
    </source>
</evidence>
<dbReference type="GO" id="GO:0042602">
    <property type="term" value="F:riboflavin reductase (NADPH) activity"/>
    <property type="evidence" value="ECO:0007669"/>
    <property type="project" value="TreeGrafter"/>
</dbReference>
<reference evidence="4" key="1">
    <citation type="submission" date="2022-10" db="EMBL/GenBank/DDBJ databases">
        <title>The complete genomes of actinobacterial strains from the NBC collection.</title>
        <authorList>
            <person name="Joergensen T.S."/>
            <person name="Alvarez Arevalo M."/>
            <person name="Sterndorff E.B."/>
            <person name="Faurdal D."/>
            <person name="Vuksanovic O."/>
            <person name="Mourched A.-S."/>
            <person name="Charusanti P."/>
            <person name="Shaw S."/>
            <person name="Blin K."/>
            <person name="Weber T."/>
        </authorList>
    </citation>
    <scope>NUCLEOTIDE SEQUENCE</scope>
    <source>
        <strain evidence="4">NBC_00148</strain>
    </source>
</reference>
<keyword evidence="2" id="KW-0560">Oxidoreductase</keyword>
<dbReference type="SMART" id="SM00903">
    <property type="entry name" value="Flavin_Reduct"/>
    <property type="match status" value="1"/>
</dbReference>
<dbReference type="Gene3D" id="2.30.110.10">
    <property type="entry name" value="Electron Transport, Fmn-binding Protein, Chain A"/>
    <property type="match status" value="1"/>
</dbReference>
<dbReference type="SUPFAM" id="SSF50475">
    <property type="entry name" value="FMN-binding split barrel"/>
    <property type="match status" value="1"/>
</dbReference>
<dbReference type="EMBL" id="CP108169">
    <property type="protein sequence ID" value="WTQ74241.1"/>
    <property type="molecule type" value="Genomic_DNA"/>
</dbReference>
<dbReference type="InterPro" id="IPR002563">
    <property type="entry name" value="Flavin_Rdtase-like_dom"/>
</dbReference>
<evidence type="ECO:0000259" key="3">
    <source>
        <dbReference type="SMART" id="SM00903"/>
    </source>
</evidence>
<dbReference type="InterPro" id="IPR050268">
    <property type="entry name" value="NADH-dep_flavin_reductase"/>
</dbReference>
<name>A0AAU1LSJ7_9ACTN</name>
<dbReference type="InterPro" id="IPR012349">
    <property type="entry name" value="Split_barrel_FMN-bd"/>
</dbReference>
<feature type="domain" description="Flavin reductase like" evidence="3">
    <location>
        <begin position="24"/>
        <end position="168"/>
    </location>
</feature>
<dbReference type="GO" id="GO:0010181">
    <property type="term" value="F:FMN binding"/>
    <property type="evidence" value="ECO:0007669"/>
    <property type="project" value="InterPro"/>
</dbReference>
<sequence>MIPVQSATTKKPAPVDGRALRDVCGNFATGVTVITSGAGQDASGTTVNSFTSVSLEPPLVLICLHRSSRLLPVVQESGGFVVNFLTQHQQSVAWAFAGRASARMDEVVHHRSDAGLPVLSEALAFLDCRLITEYDGGDHAILLGEVVELGAPAAQEDPLIFFQGTMRELDGDAAAARAS</sequence>
<gene>
    <name evidence="4" type="ORF">OG222_14530</name>
</gene>
<comment type="similarity">
    <text evidence="1">Belongs to the non-flavoprotein flavin reductase family.</text>
</comment>
<proteinExistence type="inferred from homology"/>
<organism evidence="4">
    <name type="scientific">Streptomyces sp. NBC_00148</name>
    <dbReference type="NCBI Taxonomy" id="2903626"/>
    <lineage>
        <taxon>Bacteria</taxon>
        <taxon>Bacillati</taxon>
        <taxon>Actinomycetota</taxon>
        <taxon>Actinomycetes</taxon>
        <taxon>Kitasatosporales</taxon>
        <taxon>Streptomycetaceae</taxon>
        <taxon>Streptomyces</taxon>
    </lineage>
</organism>
<evidence type="ECO:0000313" key="4">
    <source>
        <dbReference type="EMBL" id="WTQ74241.1"/>
    </source>
</evidence>
<evidence type="ECO:0000256" key="2">
    <source>
        <dbReference type="ARBA" id="ARBA00023002"/>
    </source>
</evidence>
<dbReference type="AlphaFoldDB" id="A0AAU1LSJ7"/>
<dbReference type="PANTHER" id="PTHR30466">
    <property type="entry name" value="FLAVIN REDUCTASE"/>
    <property type="match status" value="1"/>
</dbReference>
<protein>
    <submittedName>
        <fullName evidence="4">Flavin reductase family protein</fullName>
    </submittedName>
</protein>
<accession>A0AAU1LSJ7</accession>
<dbReference type="PANTHER" id="PTHR30466:SF11">
    <property type="entry name" value="FLAVIN-DEPENDENT MONOOXYGENASE, REDUCTASE SUBUNIT HSAB"/>
    <property type="match status" value="1"/>
</dbReference>